<dbReference type="GO" id="GO:0005829">
    <property type="term" value="C:cytosol"/>
    <property type="evidence" value="ECO:0007669"/>
    <property type="project" value="TreeGrafter"/>
</dbReference>
<accession>A0A915DAX6</accession>
<protein>
    <recommendedName>
        <fullName evidence="2">Decapping nuclease</fullName>
        <ecNumber evidence="2">3.6.1.-</ecNumber>
    </recommendedName>
</protein>
<dbReference type="GO" id="GO:0005634">
    <property type="term" value="C:nucleus"/>
    <property type="evidence" value="ECO:0007669"/>
    <property type="project" value="UniProtKB-SubCell"/>
</dbReference>
<dbReference type="GO" id="GO:0046872">
    <property type="term" value="F:metal ion binding"/>
    <property type="evidence" value="ECO:0007669"/>
    <property type="project" value="UniProtKB-KW"/>
</dbReference>
<comment type="subcellular location">
    <subcellularLocation>
        <location evidence="2">Nucleus</location>
    </subcellularLocation>
</comment>
<keyword evidence="2" id="KW-0547">Nucleotide-binding</keyword>
<comment type="cofactor">
    <cofactor evidence="2">
        <name>a divalent metal cation</name>
        <dbReference type="ChEBI" id="CHEBI:60240"/>
    </cofactor>
</comment>
<reference evidence="5" key="1">
    <citation type="submission" date="2022-11" db="UniProtKB">
        <authorList>
            <consortium name="WormBaseParasite"/>
        </authorList>
    </citation>
    <scope>IDENTIFICATION</scope>
</reference>
<keyword evidence="2" id="KW-0540">Nuclease</keyword>
<dbReference type="PANTHER" id="PTHR12395">
    <property type="entry name" value="DOM-3 RELATED"/>
    <property type="match status" value="1"/>
</dbReference>
<comment type="function">
    <text evidence="2">Decapping enzyme for NAD-capped RNAs: specifically hydrolyzes the nicotinamide adenine dinucleotide (NAD) cap from a subset of RNAs by removing the entire NAD moiety from the 5'-end of an NAD-capped RNA.</text>
</comment>
<keyword evidence="2" id="KW-0694">RNA-binding</keyword>
<evidence type="ECO:0000256" key="2">
    <source>
        <dbReference type="RuleBase" id="RU367113"/>
    </source>
</evidence>
<name>A0A915DAX6_9BILA</name>
<dbReference type="GO" id="GO:0034353">
    <property type="term" value="F:mRNA 5'-diphosphatase activity"/>
    <property type="evidence" value="ECO:0007669"/>
    <property type="project" value="TreeGrafter"/>
</dbReference>
<dbReference type="WBParaSite" id="jg17994">
    <property type="protein sequence ID" value="jg17994"/>
    <property type="gene ID" value="jg17994"/>
</dbReference>
<dbReference type="InterPro" id="IPR013961">
    <property type="entry name" value="RAI1"/>
</dbReference>
<dbReference type="Pfam" id="PF08652">
    <property type="entry name" value="RAI1"/>
    <property type="match status" value="1"/>
</dbReference>
<dbReference type="PANTHER" id="PTHR12395:SF9">
    <property type="entry name" value="DECAPPING AND EXORIBONUCLEASE PROTEIN"/>
    <property type="match status" value="1"/>
</dbReference>
<evidence type="ECO:0000313" key="5">
    <source>
        <dbReference type="WBParaSite" id="jg17994"/>
    </source>
</evidence>
<feature type="domain" description="RAI1-like" evidence="3">
    <location>
        <begin position="247"/>
        <end position="397"/>
    </location>
</feature>
<dbReference type="GO" id="GO:0003723">
    <property type="term" value="F:RNA binding"/>
    <property type="evidence" value="ECO:0007669"/>
    <property type="project" value="UniProtKB-KW"/>
</dbReference>
<organism evidence="4 5">
    <name type="scientific">Ditylenchus dipsaci</name>
    <dbReference type="NCBI Taxonomy" id="166011"/>
    <lineage>
        <taxon>Eukaryota</taxon>
        <taxon>Metazoa</taxon>
        <taxon>Ecdysozoa</taxon>
        <taxon>Nematoda</taxon>
        <taxon>Chromadorea</taxon>
        <taxon>Rhabditida</taxon>
        <taxon>Tylenchina</taxon>
        <taxon>Tylenchomorpha</taxon>
        <taxon>Sphaerularioidea</taxon>
        <taxon>Anguinidae</taxon>
        <taxon>Anguininae</taxon>
        <taxon>Ditylenchus</taxon>
    </lineage>
</organism>
<dbReference type="InterPro" id="IPR039039">
    <property type="entry name" value="RAI1-like_fam"/>
</dbReference>
<evidence type="ECO:0000259" key="3">
    <source>
        <dbReference type="Pfam" id="PF08652"/>
    </source>
</evidence>
<evidence type="ECO:0000256" key="1">
    <source>
        <dbReference type="ARBA" id="ARBA00006562"/>
    </source>
</evidence>
<keyword evidence="4" id="KW-1185">Reference proteome</keyword>
<comment type="similarity">
    <text evidence="1 2">Belongs to the DXO/Dom3Z family.</text>
</comment>
<dbReference type="GO" id="GO:0004518">
    <property type="term" value="F:nuclease activity"/>
    <property type="evidence" value="ECO:0007669"/>
    <property type="project" value="UniProtKB-KW"/>
</dbReference>
<dbReference type="GO" id="GO:0000956">
    <property type="term" value="P:nuclear-transcribed mRNA catabolic process"/>
    <property type="evidence" value="ECO:0007669"/>
    <property type="project" value="TreeGrafter"/>
</dbReference>
<sequence length="401" mass="45965">MLSNTIPPLSADVRYLKSSVGAQLVGRQRVAEFCVNRKNQLWQAFSGQARRVNDRIVNADVKLDLMQGYTDEFVDERTEIMPDILEWIRRETTTRRARWTRRGSGTFTPSVVSSSDEEEEQSDDQLKLLNNALKTLDLKSGNDSTEQTQSLPRLKQYVQNADVVADRSVISKIASSPYDTKLFKDFSVKVACILFKGVLFLCEFPTDIRQEGTATLGFHQRRALYWATTSKIWSPLSNNRSHGKTPIKILFGGTVDALSPNGRAFMQLKVQYKSIGHNPFKFEQKCLKWFLQCYLEGTRDILVGIRDQKGLVFRTELLAVDDLPIMVANGTNAWTTTPCLTFMHIFLKYVRKHLEELPEGVILMADRKPKRSEFEFQVLNNDHAEYPQHNFLSDEFKKCFA</sequence>
<keyword evidence="2" id="KW-0539">Nucleus</keyword>
<evidence type="ECO:0000313" key="4">
    <source>
        <dbReference type="Proteomes" id="UP000887574"/>
    </source>
</evidence>
<proteinExistence type="inferred from homology"/>
<keyword evidence="2" id="KW-0479">Metal-binding</keyword>
<dbReference type="GO" id="GO:0110155">
    <property type="term" value="P:NAD-cap decapping"/>
    <property type="evidence" value="ECO:0007669"/>
    <property type="project" value="TreeGrafter"/>
</dbReference>
<dbReference type="EC" id="3.6.1.-" evidence="2"/>
<dbReference type="GO" id="GO:0000166">
    <property type="term" value="F:nucleotide binding"/>
    <property type="evidence" value="ECO:0007669"/>
    <property type="project" value="UniProtKB-KW"/>
</dbReference>
<keyword evidence="2" id="KW-0378">Hydrolase</keyword>
<dbReference type="AlphaFoldDB" id="A0A915DAX6"/>
<dbReference type="Proteomes" id="UP000887574">
    <property type="component" value="Unplaced"/>
</dbReference>